<dbReference type="KEGG" id="bvi:Bcep1808_1341"/>
<evidence type="ECO:0000256" key="1">
    <source>
        <dbReference type="SAM" id="MobiDB-lite"/>
    </source>
</evidence>
<proteinExistence type="predicted"/>
<sequence>MWDVLFARRIRAGRCAPHRHRSPATARNPLREHHHDRPVSKVAPAAVRSSLGTPVCPLRGCTRIRIRGAPAALERGLHAFIRDTYGAWRADRKGWQPAAGDSIYSARGTLRVATADGPRMLLAMCGETDAAVANGMQGMGSDGTPGTVRIERLGPHLFGFVIGDGTTLQGYTQTSQSIRLPYRNALVEAAPRIDEALDNGGSLDCANAKPHCERRTFAIAPDTTATDDVYPLTVIETGRRGSREIHARYTVKFDAARGRYVVPKPLREGY</sequence>
<organism evidence="2 3">
    <name type="scientific">Burkholderia vietnamiensis (strain G4 / LMG 22486)</name>
    <name type="common">Burkholderia cepacia (strain R1808)</name>
    <dbReference type="NCBI Taxonomy" id="269482"/>
    <lineage>
        <taxon>Bacteria</taxon>
        <taxon>Pseudomonadati</taxon>
        <taxon>Pseudomonadota</taxon>
        <taxon>Betaproteobacteria</taxon>
        <taxon>Burkholderiales</taxon>
        <taxon>Burkholderiaceae</taxon>
        <taxon>Burkholderia</taxon>
        <taxon>Burkholderia cepacia complex</taxon>
    </lineage>
</organism>
<protein>
    <submittedName>
        <fullName evidence="2">Uncharacterized protein</fullName>
    </submittedName>
</protein>
<feature type="region of interest" description="Disordered" evidence="1">
    <location>
        <begin position="16"/>
        <end position="46"/>
    </location>
</feature>
<dbReference type="eggNOG" id="ENOG50346UM">
    <property type="taxonomic scope" value="Bacteria"/>
</dbReference>
<accession>A4JDJ8</accession>
<dbReference type="EMBL" id="CP000614">
    <property type="protein sequence ID" value="ABO54351.1"/>
    <property type="molecule type" value="Genomic_DNA"/>
</dbReference>
<evidence type="ECO:0000313" key="2">
    <source>
        <dbReference type="EMBL" id="ABO54351.1"/>
    </source>
</evidence>
<name>A4JDJ8_BURVG</name>
<evidence type="ECO:0000313" key="3">
    <source>
        <dbReference type="Proteomes" id="UP000002287"/>
    </source>
</evidence>
<dbReference type="Proteomes" id="UP000002287">
    <property type="component" value="Chromosome 1"/>
</dbReference>
<reference evidence="3" key="1">
    <citation type="submission" date="2007-03" db="EMBL/GenBank/DDBJ databases">
        <title>Complete sequence of chromosome 1 of Burkholderia vietnamiensis G4.</title>
        <authorList>
            <consortium name="US DOE Joint Genome Institute"/>
            <person name="Copeland A."/>
            <person name="Lucas S."/>
            <person name="Lapidus A."/>
            <person name="Barry K."/>
            <person name="Detter J.C."/>
            <person name="Glavina del Rio T."/>
            <person name="Hammon N."/>
            <person name="Israni S."/>
            <person name="Dalin E."/>
            <person name="Tice H."/>
            <person name="Pitluck S."/>
            <person name="Chain P."/>
            <person name="Malfatti S."/>
            <person name="Shin M."/>
            <person name="Vergez L."/>
            <person name="Schmutz J."/>
            <person name="Larimer F."/>
            <person name="Land M."/>
            <person name="Hauser L."/>
            <person name="Kyrpides N."/>
            <person name="Tiedje J."/>
            <person name="Richardson P."/>
        </authorList>
    </citation>
    <scope>NUCLEOTIDE SEQUENCE [LARGE SCALE GENOMIC DNA]</scope>
    <source>
        <strain evidence="3">G4 / LMG 22486</strain>
    </source>
</reference>
<dbReference type="HOGENOM" id="CLU_1029263_0_0_4"/>
<gene>
    <name evidence="2" type="ordered locus">Bcep1808_1341</name>
</gene>
<dbReference type="AlphaFoldDB" id="A4JDJ8"/>
<feature type="compositionally biased region" description="Basic and acidic residues" evidence="1">
    <location>
        <begin position="29"/>
        <end position="39"/>
    </location>
</feature>